<sequence>MQNLLILFLVIALGYSTTAQEGLKIGVHFTPGISMALNKEDANKGETLDLATTFAYNTGFLIGYGITEIFSISTGVQYQRHKATFTHKRALLSTNLTDPNFGKEAIRETSYIRVPLLLEISTDPNRSIGFFARLGPHFDFLATATYKDTRLDGFSQYDANKGIDLRQSITLYQKNDATSGILSLGRKGKIYNDFVPGITVELGTQIRINDFLKVTLLMHLEGSSNPEGEGATSLAHNLNRGDYLVSANSISNPNDAARDQLKANDEETPFDAIFPNYLDSSDPFSTFRNPTWNVMMGLQIGIIYTYRP</sequence>
<gene>
    <name evidence="2" type="ORF">AsAng_0003860</name>
</gene>
<dbReference type="Pfam" id="PF13568">
    <property type="entry name" value="OMP_b-brl_2"/>
    <property type="match status" value="1"/>
</dbReference>
<name>A0A915VKF8_9BACT</name>
<accession>A0A915VKF8</accession>
<feature type="domain" description="Outer membrane protein beta-barrel" evidence="1">
    <location>
        <begin position="19"/>
        <end position="158"/>
    </location>
</feature>
<keyword evidence="3" id="KW-1185">Reference proteome</keyword>
<protein>
    <submittedName>
        <fullName evidence="2">PorT family protein</fullName>
    </submittedName>
</protein>
<dbReference type="InterPro" id="IPR025665">
    <property type="entry name" value="Beta-barrel_OMP_2"/>
</dbReference>
<dbReference type="Proteomes" id="UP001060919">
    <property type="component" value="Chromosome"/>
</dbReference>
<evidence type="ECO:0000313" key="2">
    <source>
        <dbReference type="EMBL" id="BDS09682.1"/>
    </source>
</evidence>
<proteinExistence type="predicted"/>
<dbReference type="RefSeq" id="WP_264791049.1">
    <property type="nucleotide sequence ID" value="NZ_AP026867.1"/>
</dbReference>
<reference evidence="2" key="1">
    <citation type="submission" date="2022-09" db="EMBL/GenBank/DDBJ databases">
        <title>Aureispira anguillicida sp. nov., isolated from Leptocephalus of Japanese eel Anguilla japonica.</title>
        <authorList>
            <person name="Yuasa K."/>
            <person name="Mekata T."/>
            <person name="Ikunari K."/>
        </authorList>
    </citation>
    <scope>NUCLEOTIDE SEQUENCE</scope>
    <source>
        <strain evidence="2">EL160426</strain>
    </source>
</reference>
<evidence type="ECO:0000259" key="1">
    <source>
        <dbReference type="Pfam" id="PF13568"/>
    </source>
</evidence>
<dbReference type="AlphaFoldDB" id="A0A915VKF8"/>
<organism evidence="2 3">
    <name type="scientific">Aureispira anguillae</name>
    <dbReference type="NCBI Taxonomy" id="2864201"/>
    <lineage>
        <taxon>Bacteria</taxon>
        <taxon>Pseudomonadati</taxon>
        <taxon>Bacteroidota</taxon>
        <taxon>Saprospiria</taxon>
        <taxon>Saprospirales</taxon>
        <taxon>Saprospiraceae</taxon>
        <taxon>Aureispira</taxon>
    </lineage>
</organism>
<dbReference type="KEGG" id="aup:AsAng_0003860"/>
<evidence type="ECO:0000313" key="3">
    <source>
        <dbReference type="Proteomes" id="UP001060919"/>
    </source>
</evidence>
<dbReference type="EMBL" id="AP026867">
    <property type="protein sequence ID" value="BDS09682.1"/>
    <property type="molecule type" value="Genomic_DNA"/>
</dbReference>